<feature type="domain" description="Peptidase M50" evidence="9">
    <location>
        <begin position="135"/>
        <end position="295"/>
    </location>
</feature>
<evidence type="ECO:0000256" key="3">
    <source>
        <dbReference type="ARBA" id="ARBA00022692"/>
    </source>
</evidence>
<evidence type="ECO:0000256" key="5">
    <source>
        <dbReference type="ARBA" id="ARBA00022946"/>
    </source>
</evidence>
<keyword evidence="7 8" id="KW-0472">Membrane</keyword>
<feature type="transmembrane region" description="Helical" evidence="8">
    <location>
        <begin position="255"/>
        <end position="271"/>
    </location>
</feature>
<dbReference type="AlphaFoldDB" id="F7XP82"/>
<evidence type="ECO:0000313" key="10">
    <source>
        <dbReference type="EMBL" id="AEH61377.1"/>
    </source>
</evidence>
<keyword evidence="2" id="KW-0645">Protease</keyword>
<proteinExistence type="predicted"/>
<keyword evidence="3 8" id="KW-0812">Transmembrane</keyword>
<evidence type="ECO:0000256" key="7">
    <source>
        <dbReference type="ARBA" id="ARBA00023136"/>
    </source>
</evidence>
<evidence type="ECO:0000256" key="1">
    <source>
        <dbReference type="ARBA" id="ARBA00004141"/>
    </source>
</evidence>
<evidence type="ECO:0000256" key="4">
    <source>
        <dbReference type="ARBA" id="ARBA00022801"/>
    </source>
</evidence>
<feature type="transmembrane region" description="Helical" evidence="8">
    <location>
        <begin position="201"/>
        <end position="220"/>
    </location>
</feature>
<evidence type="ECO:0000256" key="2">
    <source>
        <dbReference type="ARBA" id="ARBA00022670"/>
    </source>
</evidence>
<dbReference type="Pfam" id="PF02163">
    <property type="entry name" value="Peptidase_M50"/>
    <property type="match status" value="1"/>
</dbReference>
<dbReference type="PANTHER" id="PTHR31412">
    <property type="entry name" value="ZINC METALLOPROTEASE EGY1"/>
    <property type="match status" value="1"/>
</dbReference>
<dbReference type="InterPro" id="IPR044838">
    <property type="entry name" value="EGY1-like"/>
</dbReference>
<dbReference type="GO" id="GO:0006508">
    <property type="term" value="P:proteolysis"/>
    <property type="evidence" value="ECO:0007669"/>
    <property type="project" value="UniProtKB-KW"/>
</dbReference>
<sequence length="371" mass="40903">MSDNNRVTENPSVAFRTSYEILSSHLEEINSMFKVYEVNRSDETIYLYGTPLLDINIIYRRLWNVFNSKGYQISFTYEPGEYIMVISPVQKKKERVWINIVLAVATFFTTMIAGSAMYGVDFVNDPAGIIKGLPFTLAIMTVLGSHEMGHYVAARIHGMNTSLPYFIPFPTIIGTMGAMISHRGPIPDRKSLFDVGVSGPIIGLIASVIVTVIGLSLEPVSVTPQDGSMIEIQLPFLFTAIMNSMGVIGETIHPIAFAGWVGMFITVLNLMPAGQLDGGHAIRAMIGDRARYISSITPFVLLLLGVYVTYVMESNGFIWVMWAILLSFFAAAGHPSPLDDESRLDGTRQFIGIVTFVLGITCFTLVPFTIV</sequence>
<dbReference type="KEGG" id="mzh:Mzhil_1538"/>
<dbReference type="RefSeq" id="WP_013898813.1">
    <property type="nucleotide sequence ID" value="NC_015676.1"/>
</dbReference>
<feature type="transmembrane region" description="Helical" evidence="8">
    <location>
        <begin position="96"/>
        <end position="120"/>
    </location>
</feature>
<keyword evidence="5" id="KW-0809">Transit peptide</keyword>
<protein>
    <submittedName>
        <fullName evidence="10">Peptidase M50</fullName>
    </submittedName>
</protein>
<name>F7XP82_METZD</name>
<dbReference type="STRING" id="679901.Mzhil_1538"/>
<dbReference type="EMBL" id="CP002101">
    <property type="protein sequence ID" value="AEH61377.1"/>
    <property type="molecule type" value="Genomic_DNA"/>
</dbReference>
<keyword evidence="4" id="KW-0378">Hydrolase</keyword>
<dbReference type="HOGENOM" id="CLU_028221_0_1_2"/>
<keyword evidence="6 8" id="KW-1133">Transmembrane helix</keyword>
<feature type="transmembrane region" description="Helical" evidence="8">
    <location>
        <begin position="350"/>
        <end position="370"/>
    </location>
</feature>
<evidence type="ECO:0000259" key="9">
    <source>
        <dbReference type="Pfam" id="PF02163"/>
    </source>
</evidence>
<dbReference type="InterPro" id="IPR008915">
    <property type="entry name" value="Peptidase_M50"/>
</dbReference>
<organism evidence="10 11">
    <name type="scientific">Methanosalsum zhilinae (strain DSM 4017 / NBRC 107636 / OCM 62 / WeN5)</name>
    <name type="common">Methanohalophilus zhilinae</name>
    <dbReference type="NCBI Taxonomy" id="679901"/>
    <lineage>
        <taxon>Archaea</taxon>
        <taxon>Methanobacteriati</taxon>
        <taxon>Methanobacteriota</taxon>
        <taxon>Stenosarchaea group</taxon>
        <taxon>Methanomicrobia</taxon>
        <taxon>Methanosarcinales</taxon>
        <taxon>Methanosarcinaceae</taxon>
        <taxon>Methanosalsum</taxon>
    </lineage>
</organism>
<dbReference type="GeneID" id="10823176"/>
<feature type="transmembrane region" description="Helical" evidence="8">
    <location>
        <begin position="316"/>
        <end position="338"/>
    </location>
</feature>
<evidence type="ECO:0000256" key="8">
    <source>
        <dbReference type="SAM" id="Phobius"/>
    </source>
</evidence>
<keyword evidence="11" id="KW-1185">Reference proteome</keyword>
<feature type="transmembrane region" description="Helical" evidence="8">
    <location>
        <begin position="126"/>
        <end position="143"/>
    </location>
</feature>
<evidence type="ECO:0000313" key="11">
    <source>
        <dbReference type="Proteomes" id="UP000006622"/>
    </source>
</evidence>
<evidence type="ECO:0000256" key="6">
    <source>
        <dbReference type="ARBA" id="ARBA00022989"/>
    </source>
</evidence>
<dbReference type="Proteomes" id="UP000006622">
    <property type="component" value="Chromosome"/>
</dbReference>
<dbReference type="PANTHER" id="PTHR31412:SF0">
    <property type="entry name" value="ZINC METALLOPROTEASE EGY1, CHLOROPLASTIC-RELATED"/>
    <property type="match status" value="1"/>
</dbReference>
<reference evidence="10 11" key="1">
    <citation type="submission" date="2010-07" db="EMBL/GenBank/DDBJ databases">
        <title>The complete genome of Methanosalsum zhilinae DSM 4017.</title>
        <authorList>
            <consortium name="US DOE Joint Genome Institute (JGI-PGF)"/>
            <person name="Lucas S."/>
            <person name="Copeland A."/>
            <person name="Lapidus A."/>
            <person name="Glavina del Rio T."/>
            <person name="Dalin E."/>
            <person name="Tice H."/>
            <person name="Bruce D."/>
            <person name="Goodwin L."/>
            <person name="Pitluck S."/>
            <person name="Kyrpides N."/>
            <person name="Mavromatis K."/>
            <person name="Ovchinnikova G."/>
            <person name="Daligault H."/>
            <person name="Detter J.C."/>
            <person name="Han C."/>
            <person name="Tapia R."/>
            <person name="Larimer F."/>
            <person name="Land M."/>
            <person name="Hauser L."/>
            <person name="Markowitz V."/>
            <person name="Cheng J.-F."/>
            <person name="Hugenholtz P."/>
            <person name="Woyke T."/>
            <person name="Wu D."/>
            <person name="Spring S."/>
            <person name="Schueler E."/>
            <person name="Brambilla E."/>
            <person name="Klenk H.-P."/>
            <person name="Eisen J.A."/>
        </authorList>
    </citation>
    <scope>NUCLEOTIDE SEQUENCE [LARGE SCALE GENOMIC DNA]</scope>
    <source>
        <strain evidence="11">DSM 4017 / NBRC 107636 / OCM 62 / WeN5</strain>
    </source>
</reference>
<gene>
    <name evidence="10" type="ordered locus">Mzhil_1538</name>
</gene>
<dbReference type="CDD" id="cd06160">
    <property type="entry name" value="S2P-M50_like_2"/>
    <property type="match status" value="1"/>
</dbReference>
<dbReference type="GO" id="GO:0008233">
    <property type="term" value="F:peptidase activity"/>
    <property type="evidence" value="ECO:0007669"/>
    <property type="project" value="UniProtKB-KW"/>
</dbReference>
<dbReference type="GO" id="GO:0016020">
    <property type="term" value="C:membrane"/>
    <property type="evidence" value="ECO:0007669"/>
    <property type="project" value="UniProtKB-SubCell"/>
</dbReference>
<dbReference type="OrthoDB" id="19110at2157"/>
<accession>F7XP82</accession>
<feature type="transmembrane region" description="Helical" evidence="8">
    <location>
        <begin position="292"/>
        <end position="310"/>
    </location>
</feature>
<feature type="transmembrane region" description="Helical" evidence="8">
    <location>
        <begin position="163"/>
        <end position="181"/>
    </location>
</feature>
<comment type="subcellular location">
    <subcellularLocation>
        <location evidence="1">Membrane</location>
        <topology evidence="1">Multi-pass membrane protein</topology>
    </subcellularLocation>
</comment>